<name>A0A856MDR5_9CYAN</name>
<organism evidence="1 2">
    <name type="scientific">Brasilonema sennae CENA114</name>
    <dbReference type="NCBI Taxonomy" id="415709"/>
    <lineage>
        <taxon>Bacteria</taxon>
        <taxon>Bacillati</taxon>
        <taxon>Cyanobacteriota</taxon>
        <taxon>Cyanophyceae</taxon>
        <taxon>Nostocales</taxon>
        <taxon>Scytonemataceae</taxon>
        <taxon>Brasilonema</taxon>
        <taxon>Bromeliae group (in: Brasilonema)</taxon>
    </lineage>
</organism>
<evidence type="ECO:0000313" key="2">
    <source>
        <dbReference type="Proteomes" id="UP000503129"/>
    </source>
</evidence>
<dbReference type="EMBL" id="CP030118">
    <property type="protein sequence ID" value="QDL08249.1"/>
    <property type="molecule type" value="Genomic_DNA"/>
</dbReference>
<accession>A0A856MDR5</accession>
<reference evidence="1 2" key="1">
    <citation type="submission" date="2018-06" db="EMBL/GenBank/DDBJ databases">
        <title>Comparative genomics of Brasilonema spp. strains.</title>
        <authorList>
            <person name="Alvarenga D.O."/>
            <person name="Fiore M.F."/>
            <person name="Varani A.M."/>
        </authorList>
    </citation>
    <scope>NUCLEOTIDE SEQUENCE [LARGE SCALE GENOMIC DNA]</scope>
    <source>
        <strain evidence="1 2">CENA114</strain>
    </source>
</reference>
<protein>
    <submittedName>
        <fullName evidence="1">Uncharacterized protein</fullName>
    </submittedName>
</protein>
<dbReference type="AlphaFoldDB" id="A0A856MDR5"/>
<dbReference type="RefSeq" id="WP_169263430.1">
    <property type="nucleotide sequence ID" value="NZ_CAWOXK010000001.1"/>
</dbReference>
<dbReference type="KEGG" id="bsen:DP114_10330"/>
<keyword evidence="2" id="KW-1185">Reference proteome</keyword>
<evidence type="ECO:0000313" key="1">
    <source>
        <dbReference type="EMBL" id="QDL08249.1"/>
    </source>
</evidence>
<sequence length="60" mass="6960">MPFQKKHKLGFTSEQPFDKDPVCFKVLPGVKDKLKSVPDWQGRIREFVDKLIDEVNVEGD</sequence>
<dbReference type="Proteomes" id="UP000503129">
    <property type="component" value="Chromosome"/>
</dbReference>
<gene>
    <name evidence="1" type="ORF">DP114_10330</name>
</gene>
<proteinExistence type="predicted"/>